<dbReference type="InterPro" id="IPR027417">
    <property type="entry name" value="P-loop_NTPase"/>
</dbReference>
<name>A0A167TDI1_9AGAM</name>
<sequence length="515" mass="57357">MPHGLASFRVAQALKLLVSMQNGHQDNNALRYIRLYGRQRFKEVQTCQLHPAMAPSKLLSVSAGVLKKCPRFRILSVGKSGTGKSSLISYTFNVDVASISHDAHGVCDINTPIISPENSRFVLHDSQGFEPGETGNLDTVKDFILSRGDKVDLKEQVHAVWLCVEIPIAGGRVFEIGDEEFLKLGLTVPIVVVFTKFDNLVAEEMLNMMNDLTDEELEMEDEEIEALALKRAEISFETLCVSTLHRLGHDISYTKVSVNPKYRQTLANLIDITQDLVSNRDEGDVWIVSAMAQRASAQAKINSSIKVGMKRYWQGLASSAHFAGYTLETCLNTVHSEIVSGWNFCDPDNLLDDPQDSKFRKQIMAFAQDVTPEVSEASSRFCLDDINSVIGVTTAIAGTVAPVAAIAGLSAMFIRWIAEIYKQTPDVLRCLMGHIVDLTLVMDSLFLNILPMQPPRRLTWETVHDTLEEYKTTRMPDVHRQIREYASASSFAQTLAADNADKKIVALIEQYRSKD</sequence>
<gene>
    <name evidence="2" type="ORF">FIBSPDRAFT_879999</name>
</gene>
<evidence type="ECO:0000313" key="3">
    <source>
        <dbReference type="Proteomes" id="UP000076532"/>
    </source>
</evidence>
<evidence type="ECO:0008006" key="4">
    <source>
        <dbReference type="Google" id="ProtNLM"/>
    </source>
</evidence>
<evidence type="ECO:0000313" key="2">
    <source>
        <dbReference type="EMBL" id="KZP02824.1"/>
    </source>
</evidence>
<organism evidence="2 3">
    <name type="scientific">Athelia psychrophila</name>
    <dbReference type="NCBI Taxonomy" id="1759441"/>
    <lineage>
        <taxon>Eukaryota</taxon>
        <taxon>Fungi</taxon>
        <taxon>Dikarya</taxon>
        <taxon>Basidiomycota</taxon>
        <taxon>Agaricomycotina</taxon>
        <taxon>Agaricomycetes</taxon>
        <taxon>Agaricomycetidae</taxon>
        <taxon>Atheliales</taxon>
        <taxon>Atheliaceae</taxon>
        <taxon>Athelia</taxon>
    </lineage>
</organism>
<dbReference type="AlphaFoldDB" id="A0A167TDI1"/>
<protein>
    <recommendedName>
        <fullName evidence="4">G domain-containing protein</fullName>
    </recommendedName>
</protein>
<dbReference type="SUPFAM" id="SSF52540">
    <property type="entry name" value="P-loop containing nucleoside triphosphate hydrolases"/>
    <property type="match status" value="1"/>
</dbReference>
<accession>A0A167TDI1</accession>
<dbReference type="Proteomes" id="UP000076532">
    <property type="component" value="Unassembled WGS sequence"/>
</dbReference>
<reference evidence="2 3" key="1">
    <citation type="journal article" date="2016" name="Mol. Biol. Evol.">
        <title>Comparative Genomics of Early-Diverging Mushroom-Forming Fungi Provides Insights into the Origins of Lignocellulose Decay Capabilities.</title>
        <authorList>
            <person name="Nagy L.G."/>
            <person name="Riley R."/>
            <person name="Tritt A."/>
            <person name="Adam C."/>
            <person name="Daum C."/>
            <person name="Floudas D."/>
            <person name="Sun H."/>
            <person name="Yadav J.S."/>
            <person name="Pangilinan J."/>
            <person name="Larsson K.H."/>
            <person name="Matsuura K."/>
            <person name="Barry K."/>
            <person name="Labutti K."/>
            <person name="Kuo R."/>
            <person name="Ohm R.A."/>
            <person name="Bhattacharya S.S."/>
            <person name="Shirouzu T."/>
            <person name="Yoshinaga Y."/>
            <person name="Martin F.M."/>
            <person name="Grigoriev I.V."/>
            <person name="Hibbett D.S."/>
        </authorList>
    </citation>
    <scope>NUCLEOTIDE SEQUENCE [LARGE SCALE GENOMIC DNA]</scope>
    <source>
        <strain evidence="2 3">CBS 109695</strain>
    </source>
</reference>
<dbReference type="OrthoDB" id="391988at2759"/>
<evidence type="ECO:0000256" key="1">
    <source>
        <dbReference type="SAM" id="Coils"/>
    </source>
</evidence>
<proteinExistence type="predicted"/>
<keyword evidence="1" id="KW-0175">Coiled coil</keyword>
<feature type="coiled-coil region" evidence="1">
    <location>
        <begin position="202"/>
        <end position="232"/>
    </location>
</feature>
<dbReference type="EMBL" id="KV418282">
    <property type="protein sequence ID" value="KZP02824.1"/>
    <property type="molecule type" value="Genomic_DNA"/>
</dbReference>
<dbReference type="Gene3D" id="3.40.50.300">
    <property type="entry name" value="P-loop containing nucleotide triphosphate hydrolases"/>
    <property type="match status" value="1"/>
</dbReference>
<keyword evidence="3" id="KW-1185">Reference proteome</keyword>